<accession>A0A250XP19</accession>
<evidence type="ECO:0000313" key="3">
    <source>
        <dbReference type="Proteomes" id="UP000232323"/>
    </source>
</evidence>
<evidence type="ECO:0000313" key="2">
    <source>
        <dbReference type="EMBL" id="GAX84798.1"/>
    </source>
</evidence>
<reference evidence="2 3" key="1">
    <citation type="submission" date="2017-08" db="EMBL/GenBank/DDBJ databases">
        <title>Acidophilic green algal genome provides insights into adaptation to an acidic environment.</title>
        <authorList>
            <person name="Hirooka S."/>
            <person name="Hirose Y."/>
            <person name="Kanesaki Y."/>
            <person name="Higuchi S."/>
            <person name="Fujiwara T."/>
            <person name="Onuma R."/>
            <person name="Era A."/>
            <person name="Ohbayashi R."/>
            <person name="Uzuka A."/>
            <person name="Nozaki H."/>
            <person name="Yoshikawa H."/>
            <person name="Miyagishima S.Y."/>
        </authorList>
    </citation>
    <scope>NUCLEOTIDE SEQUENCE [LARGE SCALE GENOMIC DNA]</scope>
    <source>
        <strain evidence="2 3">NIES-2499</strain>
    </source>
</reference>
<gene>
    <name evidence="2" type="ORF">CEUSTIGMA_g12219.t1</name>
</gene>
<dbReference type="Proteomes" id="UP000232323">
    <property type="component" value="Unassembled WGS sequence"/>
</dbReference>
<feature type="compositionally biased region" description="Gly residues" evidence="1">
    <location>
        <begin position="104"/>
        <end position="120"/>
    </location>
</feature>
<evidence type="ECO:0000256" key="1">
    <source>
        <dbReference type="SAM" id="MobiDB-lite"/>
    </source>
</evidence>
<keyword evidence="3" id="KW-1185">Reference proteome</keyword>
<feature type="region of interest" description="Disordered" evidence="1">
    <location>
        <begin position="88"/>
        <end position="120"/>
    </location>
</feature>
<proteinExistence type="predicted"/>
<comment type="caution">
    <text evidence="2">The sequence shown here is derived from an EMBL/GenBank/DDBJ whole genome shotgun (WGS) entry which is preliminary data.</text>
</comment>
<name>A0A250XP19_9CHLO</name>
<protein>
    <submittedName>
        <fullName evidence="2">Uncharacterized protein</fullName>
    </submittedName>
</protein>
<dbReference type="AlphaFoldDB" id="A0A250XP19"/>
<sequence length="120" mass="11444">MGCEVLATEVLEEEAVLRREGDGVGDEVVVLLLLGKVEKNLTGCRGSRGVTRGVLLGGGIVINGEGGEGVCGREGCGGEGCGGKKGIGGSGGVGEGFGKDGGEGEGGLGQGVKGGEGGLG</sequence>
<dbReference type="EMBL" id="BEGY01000136">
    <property type="protein sequence ID" value="GAX84798.1"/>
    <property type="molecule type" value="Genomic_DNA"/>
</dbReference>
<organism evidence="2 3">
    <name type="scientific">Chlamydomonas eustigma</name>
    <dbReference type="NCBI Taxonomy" id="1157962"/>
    <lineage>
        <taxon>Eukaryota</taxon>
        <taxon>Viridiplantae</taxon>
        <taxon>Chlorophyta</taxon>
        <taxon>core chlorophytes</taxon>
        <taxon>Chlorophyceae</taxon>
        <taxon>CS clade</taxon>
        <taxon>Chlamydomonadales</taxon>
        <taxon>Chlamydomonadaceae</taxon>
        <taxon>Chlamydomonas</taxon>
    </lineage>
</organism>